<reference evidence="1" key="1">
    <citation type="submission" date="2020-06" db="EMBL/GenBank/DDBJ databases">
        <authorList>
            <person name="Li T."/>
            <person name="Hu X."/>
            <person name="Zhang T."/>
            <person name="Song X."/>
            <person name="Zhang H."/>
            <person name="Dai N."/>
            <person name="Sheng W."/>
            <person name="Hou X."/>
            <person name="Wei L."/>
        </authorList>
    </citation>
    <scope>NUCLEOTIDE SEQUENCE</scope>
    <source>
        <strain evidence="1">K16</strain>
        <tissue evidence="1">Leaf</tissue>
    </source>
</reference>
<name>A0AAE2BTY9_9LAMI</name>
<evidence type="ECO:0000313" key="2">
    <source>
        <dbReference type="Proteomes" id="UP001289374"/>
    </source>
</evidence>
<dbReference type="EMBL" id="JACGWL010000007">
    <property type="protein sequence ID" value="KAK4397682.1"/>
    <property type="molecule type" value="Genomic_DNA"/>
</dbReference>
<dbReference type="CDD" id="cd09272">
    <property type="entry name" value="RNase_HI_RT_Ty1"/>
    <property type="match status" value="1"/>
</dbReference>
<keyword evidence="2" id="KW-1185">Reference proteome</keyword>
<evidence type="ECO:0000313" key="1">
    <source>
        <dbReference type="EMBL" id="KAK4397682.1"/>
    </source>
</evidence>
<organism evidence="1 2">
    <name type="scientific">Sesamum angolense</name>
    <dbReference type="NCBI Taxonomy" id="2727404"/>
    <lineage>
        <taxon>Eukaryota</taxon>
        <taxon>Viridiplantae</taxon>
        <taxon>Streptophyta</taxon>
        <taxon>Embryophyta</taxon>
        <taxon>Tracheophyta</taxon>
        <taxon>Spermatophyta</taxon>
        <taxon>Magnoliopsida</taxon>
        <taxon>eudicotyledons</taxon>
        <taxon>Gunneridae</taxon>
        <taxon>Pentapetalae</taxon>
        <taxon>asterids</taxon>
        <taxon>lamiids</taxon>
        <taxon>Lamiales</taxon>
        <taxon>Pedaliaceae</taxon>
        <taxon>Sesamum</taxon>
    </lineage>
</organism>
<gene>
    <name evidence="1" type="ORF">Sango_1243700</name>
</gene>
<sequence>MEAEYIAASEAYREVIWMKDYIQELGAVPSIAEPIVIFYDNNGAIAQAKEPRSDHNSKHILRRYHLFREMSEYVAMSLSFKKRIHPLTKRDRSISYALGDAFTLYEDVATVIGRIGKRADPRDSLQDHHDLHLKEVFLELLGQESLLCFFHFLGSPDSSIIVGKLLLSQQRGVHLIKRYCTGIPDPLLFGSGCFRVLPLVSL</sequence>
<proteinExistence type="predicted"/>
<dbReference type="AlphaFoldDB" id="A0AAE2BTY9"/>
<reference evidence="1" key="2">
    <citation type="journal article" date="2024" name="Plant">
        <title>Genomic evolution and insights into agronomic trait innovations of Sesamum species.</title>
        <authorList>
            <person name="Miao H."/>
            <person name="Wang L."/>
            <person name="Qu L."/>
            <person name="Liu H."/>
            <person name="Sun Y."/>
            <person name="Le M."/>
            <person name="Wang Q."/>
            <person name="Wei S."/>
            <person name="Zheng Y."/>
            <person name="Lin W."/>
            <person name="Duan Y."/>
            <person name="Cao H."/>
            <person name="Xiong S."/>
            <person name="Wang X."/>
            <person name="Wei L."/>
            <person name="Li C."/>
            <person name="Ma Q."/>
            <person name="Ju M."/>
            <person name="Zhao R."/>
            <person name="Li G."/>
            <person name="Mu C."/>
            <person name="Tian Q."/>
            <person name="Mei H."/>
            <person name="Zhang T."/>
            <person name="Gao T."/>
            <person name="Zhang H."/>
        </authorList>
    </citation>
    <scope>NUCLEOTIDE SEQUENCE</scope>
    <source>
        <strain evidence="1">K16</strain>
    </source>
</reference>
<accession>A0AAE2BTY9</accession>
<dbReference type="Proteomes" id="UP001289374">
    <property type="component" value="Unassembled WGS sequence"/>
</dbReference>
<protein>
    <submittedName>
        <fullName evidence="1">Retrovirus-related Pol polyprotein from transposon TNT 1-94</fullName>
    </submittedName>
</protein>
<comment type="caution">
    <text evidence="1">The sequence shown here is derived from an EMBL/GenBank/DDBJ whole genome shotgun (WGS) entry which is preliminary data.</text>
</comment>